<feature type="region of interest" description="Disordered" evidence="1">
    <location>
        <begin position="1210"/>
        <end position="1235"/>
    </location>
</feature>
<feature type="compositionally biased region" description="Acidic residues" evidence="1">
    <location>
        <begin position="841"/>
        <end position="850"/>
    </location>
</feature>
<evidence type="ECO:0008006" key="4">
    <source>
        <dbReference type="Google" id="ProtNLM"/>
    </source>
</evidence>
<feature type="region of interest" description="Disordered" evidence="1">
    <location>
        <begin position="503"/>
        <end position="547"/>
    </location>
</feature>
<organism evidence="2 3">
    <name type="scientific">Aduncisulcus paluster</name>
    <dbReference type="NCBI Taxonomy" id="2918883"/>
    <lineage>
        <taxon>Eukaryota</taxon>
        <taxon>Metamonada</taxon>
        <taxon>Carpediemonas-like organisms</taxon>
        <taxon>Aduncisulcus</taxon>
    </lineage>
</organism>
<keyword evidence="3" id="KW-1185">Reference proteome</keyword>
<dbReference type="EMBL" id="BQXS01010196">
    <property type="protein sequence ID" value="GKT33284.1"/>
    <property type="molecule type" value="Genomic_DNA"/>
</dbReference>
<feature type="compositionally biased region" description="Polar residues" evidence="1">
    <location>
        <begin position="273"/>
        <end position="282"/>
    </location>
</feature>
<feature type="region of interest" description="Disordered" evidence="1">
    <location>
        <begin position="826"/>
        <end position="883"/>
    </location>
</feature>
<comment type="caution">
    <text evidence="2">The sequence shown here is derived from an EMBL/GenBank/DDBJ whole genome shotgun (WGS) entry which is preliminary data.</text>
</comment>
<feature type="region of interest" description="Disordered" evidence="1">
    <location>
        <begin position="959"/>
        <end position="978"/>
    </location>
</feature>
<sequence>MDCFLFLSPPKQKSLRYSLGEHKKGSSLFVEKERDNNIYKLTTIDEDEFIFSNVFSSGDEESESVVSSISDAKKVQKYTHKSKKFSGHADLSANSTLYDFFESKLQDRLSAAKSNQYSPRIPGFPGLKYHDIGDSSLFYGEVLSDNPDDIIPSLQLEGSKTTRFVPPRAAGVKKIVNYILDAILVKRNAFITFAGPHATNKTSLLLGKPLLQGENAGRTINVLKYLLDAAPYPDCAQGDDSGGSWPKVRAFEPSQGTSGKVYDLLASYRFQQHQSDATSSKSQPDHSSHTQHSGHSTPKVRGQAKHSKEIPFGALSYVVPEVSSEASRSQIVEHIAKQRTKLRLTDYISIGACPGCTDGLLQSTYKTVSIEEDPRSLGMSSSGYTFKDRALSHSTPKVRGQAKHSKEIPFGALSYVVPEVSSEASRSQIVEHIAKQRTKLRLTDYISIGACPGCTDGLLQSTYKTVSIEEDPRSLGMSSSGYTFKDRALSGIRNNISRPHMIGSGVNFRGKTASNLSGTPRHRSSQQQMSTSGAPGMDSPGMSQSTRTFRVRSTASLLPLVIVIEFGPAFHFAKAVLVDLPAHTATLAHIHEKDKHNHTFGKKCACNVLELLRCVREKRGKDLKRALRERRESVARSKMMIRKPTKEKGVKSSLKKPLMEQLYGDLGESLRSSQTDVEQPSLQQTDSSHGDSISGTSLESHMLSYSHVNTNEYLLKSLARASKLYSKSLESSMMGKISPSIWRRDSLLKMLRSLLCEGEVFSATLITNPPPMFLRGCNGKWREKELRRMGLFEAPSSPTMKQKRHYTLPYPHKELTYRMRRRELKTDPSTSTFVSSKDVSEKDDERDEDPYSPTRTEGRGSELKSGSLIQHDDHESSSSKVKSFSVKTIPKHTLLTRVLVVGCLSSDYNHRTLSSRMLHTLEEMTPSVSIPPAAHWLPLEVKEDVEQVEFLVKKGKTHSFEATAHPTPPQGSISPRSALSKTMGAVSGTIKSSLSIPNFPSVLTDRRMSEIVSLEQRRISQPLRLYGEDSSAPWRRMSDISERVFILHHHHLLLLLLLLLLDPKIDKSGVAKHSTIKSSPLTAVPKTSDPVPAEPSFNITVPPVETGDLVTYPPEAFSRVDFRSIGMSELLISPKFDSQHSSKPFHSALIAETDGTSGDMKKQMSKGRLSMDIQPPSVTIGTHSSNSVLTQPSHLSTFHEHESVSIPMAKGLDSSSQSSRHLRSEPKQTLDASTTNFDYLRNPISSDGFDTVEGILRVEDDQNADTITFRKDFIPHTPSLSQREGANEQKRMDSGVDEPGEDDLFALLEGIEGNDAMKDFFLTPLE</sequence>
<evidence type="ECO:0000256" key="1">
    <source>
        <dbReference type="SAM" id="MobiDB-lite"/>
    </source>
</evidence>
<reference evidence="2" key="1">
    <citation type="submission" date="2022-03" db="EMBL/GenBank/DDBJ databases">
        <title>Draft genome sequence of Aduncisulcus paluster, a free-living microaerophilic Fornicata.</title>
        <authorList>
            <person name="Yuyama I."/>
            <person name="Kume K."/>
            <person name="Tamura T."/>
            <person name="Inagaki Y."/>
            <person name="Hashimoto T."/>
        </authorList>
    </citation>
    <scope>NUCLEOTIDE SEQUENCE</scope>
    <source>
        <strain evidence="2">NY0171</strain>
    </source>
</reference>
<gene>
    <name evidence="2" type="ORF">ADUPG1_007245</name>
</gene>
<feature type="region of interest" description="Disordered" evidence="1">
    <location>
        <begin position="673"/>
        <end position="694"/>
    </location>
</feature>
<name>A0ABQ5KPN4_9EUKA</name>
<dbReference type="Proteomes" id="UP001057375">
    <property type="component" value="Unassembled WGS sequence"/>
</dbReference>
<evidence type="ECO:0000313" key="3">
    <source>
        <dbReference type="Proteomes" id="UP001057375"/>
    </source>
</evidence>
<accession>A0ABQ5KPN4</accession>
<feature type="compositionally biased region" description="Basic and acidic residues" evidence="1">
    <location>
        <begin position="1285"/>
        <end position="1294"/>
    </location>
</feature>
<feature type="compositionally biased region" description="Polar residues" evidence="1">
    <location>
        <begin position="827"/>
        <end position="837"/>
    </location>
</feature>
<evidence type="ECO:0000313" key="2">
    <source>
        <dbReference type="EMBL" id="GKT33284.1"/>
    </source>
</evidence>
<protein>
    <recommendedName>
        <fullName evidence="4">Kinesin motor domain-containing protein</fullName>
    </recommendedName>
</protein>
<feature type="region of interest" description="Disordered" evidence="1">
    <location>
        <begin position="273"/>
        <end position="305"/>
    </location>
</feature>
<feature type="region of interest" description="Disordered" evidence="1">
    <location>
        <begin position="1276"/>
        <end position="1299"/>
    </location>
</feature>
<proteinExistence type="predicted"/>
<feature type="region of interest" description="Disordered" evidence="1">
    <location>
        <begin position="630"/>
        <end position="654"/>
    </location>
</feature>